<evidence type="ECO:0000313" key="8">
    <source>
        <dbReference type="Proteomes" id="UP000247409"/>
    </source>
</evidence>
<dbReference type="STRING" id="448386.A0A2V3J0L6"/>
<dbReference type="InterPro" id="IPR050205">
    <property type="entry name" value="CDPK_Ser/Thr_kinases"/>
</dbReference>
<dbReference type="EMBL" id="NBIV01000018">
    <property type="protein sequence ID" value="PXF47924.1"/>
    <property type="molecule type" value="Genomic_DNA"/>
</dbReference>
<keyword evidence="4 7" id="KW-0418">Kinase</keyword>
<evidence type="ECO:0000259" key="6">
    <source>
        <dbReference type="PROSITE" id="PS50011"/>
    </source>
</evidence>
<dbReference type="Gene3D" id="1.10.510.10">
    <property type="entry name" value="Transferase(Phosphotransferase) domain 1"/>
    <property type="match status" value="1"/>
</dbReference>
<dbReference type="OrthoDB" id="40902at2759"/>
<evidence type="ECO:0000256" key="2">
    <source>
        <dbReference type="ARBA" id="ARBA00022679"/>
    </source>
</evidence>
<comment type="caution">
    <text evidence="7">The sequence shown here is derived from an EMBL/GenBank/DDBJ whole genome shotgun (WGS) entry which is preliminary data.</text>
</comment>
<dbReference type="InterPro" id="IPR000719">
    <property type="entry name" value="Prot_kinase_dom"/>
</dbReference>
<dbReference type="PANTHER" id="PTHR24349">
    <property type="entry name" value="SERINE/THREONINE-PROTEIN KINASE"/>
    <property type="match status" value="1"/>
</dbReference>
<evidence type="ECO:0000256" key="5">
    <source>
        <dbReference type="ARBA" id="ARBA00022840"/>
    </source>
</evidence>
<feature type="domain" description="Protein kinase" evidence="6">
    <location>
        <begin position="125"/>
        <end position="300"/>
    </location>
</feature>
<reference evidence="7 8" key="1">
    <citation type="journal article" date="2018" name="Mol. Biol. Evol.">
        <title>Analysis of the draft genome of the red seaweed Gracilariopsis chorda provides insights into genome size evolution in Rhodophyta.</title>
        <authorList>
            <person name="Lee J."/>
            <person name="Yang E.C."/>
            <person name="Graf L."/>
            <person name="Yang J.H."/>
            <person name="Qiu H."/>
            <person name="Zel Zion U."/>
            <person name="Chan C.X."/>
            <person name="Stephens T.G."/>
            <person name="Weber A.P.M."/>
            <person name="Boo G.H."/>
            <person name="Boo S.M."/>
            <person name="Kim K.M."/>
            <person name="Shin Y."/>
            <person name="Jung M."/>
            <person name="Lee S.J."/>
            <person name="Yim H.S."/>
            <person name="Lee J.H."/>
            <person name="Bhattacharya D."/>
            <person name="Yoon H.S."/>
        </authorList>
    </citation>
    <scope>NUCLEOTIDE SEQUENCE [LARGE SCALE GENOMIC DNA]</scope>
    <source>
        <strain evidence="7 8">SKKU-2015</strain>
        <tissue evidence="7">Whole body</tissue>
    </source>
</reference>
<keyword evidence="8" id="KW-1185">Reference proteome</keyword>
<dbReference type="Pfam" id="PF00069">
    <property type="entry name" value="Pkinase"/>
    <property type="match status" value="1"/>
</dbReference>
<protein>
    <submittedName>
        <fullName evidence="7">Calcium/calmodulin-dependent protein kinase type 1</fullName>
    </submittedName>
</protein>
<dbReference type="AlphaFoldDB" id="A0A2V3J0L6"/>
<evidence type="ECO:0000256" key="1">
    <source>
        <dbReference type="ARBA" id="ARBA00022527"/>
    </source>
</evidence>
<keyword evidence="2" id="KW-0808">Transferase</keyword>
<dbReference type="Proteomes" id="UP000247409">
    <property type="component" value="Unassembled WGS sequence"/>
</dbReference>
<evidence type="ECO:0000313" key="7">
    <source>
        <dbReference type="EMBL" id="PXF47924.1"/>
    </source>
</evidence>
<gene>
    <name evidence="7" type="ORF">BWQ96_02310</name>
</gene>
<organism evidence="7 8">
    <name type="scientific">Gracilariopsis chorda</name>
    <dbReference type="NCBI Taxonomy" id="448386"/>
    <lineage>
        <taxon>Eukaryota</taxon>
        <taxon>Rhodophyta</taxon>
        <taxon>Florideophyceae</taxon>
        <taxon>Rhodymeniophycidae</taxon>
        <taxon>Gracilariales</taxon>
        <taxon>Gracilariaceae</taxon>
        <taxon>Gracilariopsis</taxon>
    </lineage>
</organism>
<proteinExistence type="predicted"/>
<keyword evidence="1" id="KW-0723">Serine/threonine-protein kinase</keyword>
<keyword evidence="3" id="KW-0547">Nucleotide-binding</keyword>
<accession>A0A2V3J0L6</accession>
<dbReference type="GO" id="GO:0004674">
    <property type="term" value="F:protein serine/threonine kinase activity"/>
    <property type="evidence" value="ECO:0007669"/>
    <property type="project" value="UniProtKB-KW"/>
</dbReference>
<dbReference type="Gene3D" id="3.30.200.20">
    <property type="entry name" value="Phosphorylase Kinase, domain 1"/>
    <property type="match status" value="1"/>
</dbReference>
<evidence type="ECO:0000256" key="4">
    <source>
        <dbReference type="ARBA" id="ARBA00022777"/>
    </source>
</evidence>
<dbReference type="GO" id="GO:0005524">
    <property type="term" value="F:ATP binding"/>
    <property type="evidence" value="ECO:0007669"/>
    <property type="project" value="UniProtKB-KW"/>
</dbReference>
<dbReference type="SMART" id="SM00220">
    <property type="entry name" value="S_TKc"/>
    <property type="match status" value="1"/>
</dbReference>
<dbReference type="SUPFAM" id="SSF56112">
    <property type="entry name" value="Protein kinase-like (PK-like)"/>
    <property type="match status" value="1"/>
</dbReference>
<name>A0A2V3J0L6_9FLOR</name>
<evidence type="ECO:0000256" key="3">
    <source>
        <dbReference type="ARBA" id="ARBA00022741"/>
    </source>
</evidence>
<sequence>MNALPSDFGSGIKRVTSKNLFRVRSTNVPRNDSLACAATPPAAAQFGLRFTFQLYQSYDHTEKFSTLFADNVNVNAKEFLGDVYANYLSPVFDRSIWYATQLLLPFRVWQAARPGLYRRSSIDDFWKLNTLGMGVCSEVRLGESINDFSVRATIKIVSKSAPDLFCSQSGDCRKVPAFHSMQSHFSLFQCLRIYKDERSIYIVMDLLTGGKMLRRLTNREGYYPRYCKNDIVTVACSLVRTLIDLHLHRIAHRNVKPEIIFYISESIDATVKLTDFGIAHTNAHNVTETDLVCTPQYIAE</sequence>
<keyword evidence="5" id="KW-0067">ATP-binding</keyword>
<dbReference type="InterPro" id="IPR011009">
    <property type="entry name" value="Kinase-like_dom_sf"/>
</dbReference>
<dbReference type="PROSITE" id="PS50011">
    <property type="entry name" value="PROTEIN_KINASE_DOM"/>
    <property type="match status" value="1"/>
</dbReference>